<evidence type="ECO:0000259" key="4">
    <source>
        <dbReference type="PROSITE" id="PS50949"/>
    </source>
</evidence>
<dbReference type="InterPro" id="IPR011711">
    <property type="entry name" value="GntR_C"/>
</dbReference>
<evidence type="ECO:0000256" key="3">
    <source>
        <dbReference type="ARBA" id="ARBA00023163"/>
    </source>
</evidence>
<protein>
    <submittedName>
        <fullName evidence="5">Transcriptional regulator, GntR family</fullName>
    </submittedName>
</protein>
<dbReference type="PROSITE" id="PS50949">
    <property type="entry name" value="HTH_GNTR"/>
    <property type="match status" value="1"/>
</dbReference>
<dbReference type="Pfam" id="PF00392">
    <property type="entry name" value="GntR"/>
    <property type="match status" value="1"/>
</dbReference>
<dbReference type="PANTHER" id="PTHR43537">
    <property type="entry name" value="TRANSCRIPTIONAL REGULATOR, GNTR FAMILY"/>
    <property type="match status" value="1"/>
</dbReference>
<dbReference type="EMBL" id="FOJN01000002">
    <property type="protein sequence ID" value="SFA42817.1"/>
    <property type="molecule type" value="Genomic_DNA"/>
</dbReference>
<dbReference type="Proteomes" id="UP000182054">
    <property type="component" value="Unassembled WGS sequence"/>
</dbReference>
<accession>A0A1I0STT5</accession>
<evidence type="ECO:0000313" key="6">
    <source>
        <dbReference type="Proteomes" id="UP000182054"/>
    </source>
</evidence>
<dbReference type="InterPro" id="IPR036388">
    <property type="entry name" value="WH-like_DNA-bd_sf"/>
</dbReference>
<sequence length="220" mass="23961">MPPARPSLIDRVTDRLRREIENGTWPVGTRIPTETDLVGLTGAGRNTVREAVGALVHAGMLDRRQGSGTYVVAASDVQATVGRFLAASRSRDVLELRQALDVTAATLAARRRTDDDVRTLCDIRDRRQRSWDSDRAEALALDTALHRAIVAASHNAVYLEFYDLALPTIEESVSRHVAETRRGFHDEHGALVDAVIAGDPDAAAAAARQLFAEVSAHYSD</sequence>
<dbReference type="GO" id="GO:0003700">
    <property type="term" value="F:DNA-binding transcription factor activity"/>
    <property type="evidence" value="ECO:0007669"/>
    <property type="project" value="InterPro"/>
</dbReference>
<dbReference type="SMART" id="SM00345">
    <property type="entry name" value="HTH_GNTR"/>
    <property type="match status" value="1"/>
</dbReference>
<dbReference type="PANTHER" id="PTHR43537:SF47">
    <property type="entry name" value="REGULATORY PROTEIN GNTR HTH"/>
    <property type="match status" value="1"/>
</dbReference>
<evidence type="ECO:0000256" key="2">
    <source>
        <dbReference type="ARBA" id="ARBA00023125"/>
    </source>
</evidence>
<dbReference type="CDD" id="cd07377">
    <property type="entry name" value="WHTH_GntR"/>
    <property type="match status" value="1"/>
</dbReference>
<dbReference type="InterPro" id="IPR036390">
    <property type="entry name" value="WH_DNA-bd_sf"/>
</dbReference>
<proteinExistence type="predicted"/>
<organism evidence="5 6">
    <name type="scientific">Rhodococcoides kroppenstedtii</name>
    <dbReference type="NCBI Taxonomy" id="293050"/>
    <lineage>
        <taxon>Bacteria</taxon>
        <taxon>Bacillati</taxon>
        <taxon>Actinomycetota</taxon>
        <taxon>Actinomycetes</taxon>
        <taxon>Mycobacteriales</taxon>
        <taxon>Nocardiaceae</taxon>
        <taxon>Rhodococcoides</taxon>
    </lineage>
</organism>
<feature type="domain" description="HTH gntR-type" evidence="4">
    <location>
        <begin position="6"/>
        <end position="74"/>
    </location>
</feature>
<keyword evidence="1" id="KW-0805">Transcription regulation</keyword>
<dbReference type="GO" id="GO:0003677">
    <property type="term" value="F:DNA binding"/>
    <property type="evidence" value="ECO:0007669"/>
    <property type="project" value="UniProtKB-KW"/>
</dbReference>
<dbReference type="InterPro" id="IPR008920">
    <property type="entry name" value="TF_FadR/GntR_C"/>
</dbReference>
<dbReference type="SUPFAM" id="SSF46785">
    <property type="entry name" value="Winged helix' DNA-binding domain"/>
    <property type="match status" value="1"/>
</dbReference>
<name>A0A1I0STT5_9NOCA</name>
<dbReference type="SMART" id="SM00895">
    <property type="entry name" value="FCD"/>
    <property type="match status" value="1"/>
</dbReference>
<dbReference type="Gene3D" id="1.20.120.530">
    <property type="entry name" value="GntR ligand-binding domain-like"/>
    <property type="match status" value="1"/>
</dbReference>
<dbReference type="SUPFAM" id="SSF48008">
    <property type="entry name" value="GntR ligand-binding domain-like"/>
    <property type="match status" value="1"/>
</dbReference>
<dbReference type="OrthoDB" id="5450856at2"/>
<dbReference type="Pfam" id="PF07729">
    <property type="entry name" value="FCD"/>
    <property type="match status" value="1"/>
</dbReference>
<reference evidence="5 6" key="1">
    <citation type="submission" date="2016-10" db="EMBL/GenBank/DDBJ databases">
        <authorList>
            <person name="de Groot N.N."/>
        </authorList>
    </citation>
    <scope>NUCLEOTIDE SEQUENCE [LARGE SCALE GENOMIC DNA]</scope>
    <source>
        <strain evidence="5 6">DSM 44908</strain>
    </source>
</reference>
<gene>
    <name evidence="5" type="ORF">SAMN05444374_102318</name>
</gene>
<dbReference type="InterPro" id="IPR000524">
    <property type="entry name" value="Tscrpt_reg_HTH_GntR"/>
</dbReference>
<keyword evidence="3" id="KW-0804">Transcription</keyword>
<evidence type="ECO:0000313" key="5">
    <source>
        <dbReference type="EMBL" id="SFA42817.1"/>
    </source>
</evidence>
<keyword evidence="2" id="KW-0238">DNA-binding</keyword>
<dbReference type="Gene3D" id="1.10.10.10">
    <property type="entry name" value="Winged helix-like DNA-binding domain superfamily/Winged helix DNA-binding domain"/>
    <property type="match status" value="1"/>
</dbReference>
<dbReference type="AlphaFoldDB" id="A0A1I0STT5"/>
<evidence type="ECO:0000256" key="1">
    <source>
        <dbReference type="ARBA" id="ARBA00023015"/>
    </source>
</evidence>
<dbReference type="RefSeq" id="WP_068362387.1">
    <property type="nucleotide sequence ID" value="NZ_FOJN01000002.1"/>
</dbReference>
<dbReference type="GeneID" id="85484786"/>